<reference evidence="1" key="1">
    <citation type="submission" date="2020-05" db="EMBL/GenBank/DDBJ databases">
        <title>Large-scale comparative analyses of tick genomes elucidate their genetic diversity and vector capacities.</title>
        <authorList>
            <person name="Jia N."/>
            <person name="Wang J."/>
            <person name="Shi W."/>
            <person name="Du L."/>
            <person name="Sun Y."/>
            <person name="Zhan W."/>
            <person name="Jiang J."/>
            <person name="Wang Q."/>
            <person name="Zhang B."/>
            <person name="Ji P."/>
            <person name="Sakyi L.B."/>
            <person name="Cui X."/>
            <person name="Yuan T."/>
            <person name="Jiang B."/>
            <person name="Yang W."/>
            <person name="Lam T.T.-Y."/>
            <person name="Chang Q."/>
            <person name="Ding S."/>
            <person name="Wang X."/>
            <person name="Zhu J."/>
            <person name="Ruan X."/>
            <person name="Zhao L."/>
            <person name="Wei J."/>
            <person name="Que T."/>
            <person name="Du C."/>
            <person name="Cheng J."/>
            <person name="Dai P."/>
            <person name="Han X."/>
            <person name="Huang E."/>
            <person name="Gao Y."/>
            <person name="Liu J."/>
            <person name="Shao H."/>
            <person name="Ye R."/>
            <person name="Li L."/>
            <person name="Wei W."/>
            <person name="Wang X."/>
            <person name="Wang C."/>
            <person name="Yang T."/>
            <person name="Huo Q."/>
            <person name="Li W."/>
            <person name="Guo W."/>
            <person name="Chen H."/>
            <person name="Zhou L."/>
            <person name="Ni X."/>
            <person name="Tian J."/>
            <person name="Zhou Y."/>
            <person name="Sheng Y."/>
            <person name="Liu T."/>
            <person name="Pan Y."/>
            <person name="Xia L."/>
            <person name="Li J."/>
            <person name="Zhao F."/>
            <person name="Cao W."/>
        </authorList>
    </citation>
    <scope>NUCLEOTIDE SEQUENCE</scope>
    <source>
        <strain evidence="1">Dsil-2018</strain>
    </source>
</reference>
<dbReference type="Proteomes" id="UP000821865">
    <property type="component" value="Chromosome 1"/>
</dbReference>
<comment type="caution">
    <text evidence="1">The sequence shown here is derived from an EMBL/GenBank/DDBJ whole genome shotgun (WGS) entry which is preliminary data.</text>
</comment>
<proteinExistence type="predicted"/>
<accession>A0ACB8E0U3</accession>
<organism evidence="1 2">
    <name type="scientific">Dermacentor silvarum</name>
    <name type="common">Tick</name>
    <dbReference type="NCBI Taxonomy" id="543639"/>
    <lineage>
        <taxon>Eukaryota</taxon>
        <taxon>Metazoa</taxon>
        <taxon>Ecdysozoa</taxon>
        <taxon>Arthropoda</taxon>
        <taxon>Chelicerata</taxon>
        <taxon>Arachnida</taxon>
        <taxon>Acari</taxon>
        <taxon>Parasitiformes</taxon>
        <taxon>Ixodida</taxon>
        <taxon>Ixodoidea</taxon>
        <taxon>Ixodidae</taxon>
        <taxon>Rhipicephalinae</taxon>
        <taxon>Dermacentor</taxon>
    </lineage>
</organism>
<dbReference type="EMBL" id="CM023470">
    <property type="protein sequence ID" value="KAH7980221.1"/>
    <property type="molecule type" value="Genomic_DNA"/>
</dbReference>
<name>A0ACB8E0U3_DERSI</name>
<gene>
    <name evidence="1" type="ORF">HPB49_013900</name>
</gene>
<keyword evidence="2" id="KW-1185">Reference proteome</keyword>
<evidence type="ECO:0000313" key="1">
    <source>
        <dbReference type="EMBL" id="KAH7980221.1"/>
    </source>
</evidence>
<protein>
    <submittedName>
        <fullName evidence="1">Uncharacterized protein</fullName>
    </submittedName>
</protein>
<evidence type="ECO:0000313" key="2">
    <source>
        <dbReference type="Proteomes" id="UP000821865"/>
    </source>
</evidence>
<sequence>MLNFITAEVNIDTDRMSTTKELPLEATRKVGTTPSSRQYGGVRKERRTVTSGCIRRLVPAVFTGCTLSRLLRQISARLCRGPGGLDVATTGTVRLASAIYRAANVPAQEEGEDTVCSNNRQNIIVVSTPHATHAAKYRQLEAITIGNRRHEVIEADALRTITGRKNIRLLPAMGIEAPSCTEMHRLLQYGISTFSEASPSHKTPTLISLVASPEGATDDVSGVYGYLAVKDVPPDNRDIALKLRNKADKRICNNFVGHWRRLLPRAECDLLAEMGVKDTASLCNTLQAPSNVQGARCPTAVASMGNRRMLISRSQQPIPPGVKTGVSPNRPVFECGDMPSPEYSLGVLCSRPLIHPRDTLPCVLAMLNSITAEVNIDTDRMSTTKQLPLEATREAVPTLPSPAEGQEAAAGSGPICSEAFACSERQTGVYRDIVHRAIQGSTRPEQPEIPRCTHGMAHNDVRMRPSSRAVPHMGRLSSRDAPCLGVSAVVAEQPQALQGTYFDLGCVWFVVRWRLPTLPARQLTSLEQWVH</sequence>